<gene>
    <name evidence="2" type="primary">8233265</name>
    <name evidence="1" type="ORF">Phum_PHUM518540</name>
</gene>
<evidence type="ECO:0000313" key="1">
    <source>
        <dbReference type="EMBL" id="EEB18542.1"/>
    </source>
</evidence>
<dbReference type="AlphaFoldDB" id="E0VYT6"/>
<organism>
    <name type="scientific">Pediculus humanus subsp. corporis</name>
    <name type="common">Body louse</name>
    <dbReference type="NCBI Taxonomy" id="121224"/>
    <lineage>
        <taxon>Eukaryota</taxon>
        <taxon>Metazoa</taxon>
        <taxon>Ecdysozoa</taxon>
        <taxon>Arthropoda</taxon>
        <taxon>Hexapoda</taxon>
        <taxon>Insecta</taxon>
        <taxon>Pterygota</taxon>
        <taxon>Neoptera</taxon>
        <taxon>Paraneoptera</taxon>
        <taxon>Psocodea</taxon>
        <taxon>Troctomorpha</taxon>
        <taxon>Phthiraptera</taxon>
        <taxon>Anoplura</taxon>
        <taxon>Pediculidae</taxon>
        <taxon>Pediculus</taxon>
    </lineage>
</organism>
<accession>E0VYT6</accession>
<evidence type="ECO:0000313" key="3">
    <source>
        <dbReference type="Proteomes" id="UP000009046"/>
    </source>
</evidence>
<name>E0VYT6_PEDHC</name>
<reference evidence="1" key="1">
    <citation type="submission" date="2007-04" db="EMBL/GenBank/DDBJ databases">
        <title>Annotation of Pediculus humanus corporis strain USDA.</title>
        <authorList>
            <person name="Kirkness E."/>
            <person name="Hannick L."/>
            <person name="Hass B."/>
            <person name="Bruggner R."/>
            <person name="Lawson D."/>
            <person name="Bidwell S."/>
            <person name="Joardar V."/>
            <person name="Caler E."/>
            <person name="Walenz B."/>
            <person name="Inman J."/>
            <person name="Schobel S."/>
            <person name="Galinsky K."/>
            <person name="Amedeo P."/>
            <person name="Strausberg R."/>
        </authorList>
    </citation>
    <scope>NUCLEOTIDE SEQUENCE</scope>
    <source>
        <strain evidence="1">USDA</strain>
    </source>
</reference>
<proteinExistence type="predicted"/>
<evidence type="ECO:0000313" key="2">
    <source>
        <dbReference type="EnsemblMetazoa" id="PHUM518540-PA"/>
    </source>
</evidence>
<dbReference type="Proteomes" id="UP000009046">
    <property type="component" value="Unassembled WGS sequence"/>
</dbReference>
<reference evidence="1" key="2">
    <citation type="submission" date="2007-04" db="EMBL/GenBank/DDBJ databases">
        <title>The genome of the human body louse.</title>
        <authorList>
            <consortium name="The Human Body Louse Genome Consortium"/>
            <person name="Kirkness E."/>
            <person name="Walenz B."/>
            <person name="Hass B."/>
            <person name="Bruggner R."/>
            <person name="Strausberg R."/>
        </authorList>
    </citation>
    <scope>NUCLEOTIDE SEQUENCE</scope>
    <source>
        <strain evidence="1">USDA</strain>
    </source>
</reference>
<protein>
    <submittedName>
        <fullName evidence="1 2">Uncharacterized protein</fullName>
    </submittedName>
</protein>
<sequence>MAERSGVRKRILFAGDVSGSEEDEDCPKLDVRWEMVACGKTEDQLELTEQARVLLNLSALKPRSFNV</sequence>
<dbReference type="RefSeq" id="XP_002431280.1">
    <property type="nucleotide sequence ID" value="XM_002431235.1"/>
</dbReference>
<dbReference type="CTD" id="8233265"/>
<keyword evidence="3" id="KW-1185">Reference proteome</keyword>
<dbReference type="EnsemblMetazoa" id="PHUM518540-RA">
    <property type="protein sequence ID" value="PHUM518540-PA"/>
    <property type="gene ID" value="PHUM518540"/>
</dbReference>
<dbReference type="VEuPathDB" id="VectorBase:PHUM518540"/>
<dbReference type="InParanoid" id="E0VYT6"/>
<dbReference type="EMBL" id="AAZO01006298">
    <property type="status" value="NOT_ANNOTATED_CDS"/>
    <property type="molecule type" value="Genomic_DNA"/>
</dbReference>
<dbReference type="OrthoDB" id="2143914at2759"/>
<dbReference type="EMBL" id="DS235847">
    <property type="protein sequence ID" value="EEB18542.1"/>
    <property type="molecule type" value="Genomic_DNA"/>
</dbReference>
<dbReference type="GeneID" id="8233265"/>
<dbReference type="STRING" id="121224.E0VYT6"/>
<dbReference type="KEGG" id="phu:Phum_PHUM518540"/>
<reference evidence="2" key="3">
    <citation type="submission" date="2021-02" db="UniProtKB">
        <authorList>
            <consortium name="EnsemblMetazoa"/>
        </authorList>
    </citation>
    <scope>IDENTIFICATION</scope>
    <source>
        <strain evidence="2">USDA</strain>
    </source>
</reference>
<dbReference type="HOGENOM" id="CLU_2815506_0_0_1"/>